<evidence type="ECO:0000313" key="6">
    <source>
        <dbReference type="Proteomes" id="UP000630936"/>
    </source>
</evidence>
<dbReference type="RefSeq" id="WP_190121926.1">
    <property type="nucleotide sequence ID" value="NZ_BMWG01000002.1"/>
</dbReference>
<dbReference type="GO" id="GO:0003677">
    <property type="term" value="F:DNA binding"/>
    <property type="evidence" value="ECO:0007669"/>
    <property type="project" value="InterPro"/>
</dbReference>
<dbReference type="GO" id="GO:0006355">
    <property type="term" value="P:regulation of DNA-templated transcription"/>
    <property type="evidence" value="ECO:0007669"/>
    <property type="project" value="InterPro"/>
</dbReference>
<name>A0A918UN38_9ACTN</name>
<comment type="caution">
    <text evidence="5">The sequence shown here is derived from an EMBL/GenBank/DDBJ whole genome shotgun (WGS) entry which is preliminary data.</text>
</comment>
<organism evidence="5 6">
    <name type="scientific">Streptomyces inusitatus</name>
    <dbReference type="NCBI Taxonomy" id="68221"/>
    <lineage>
        <taxon>Bacteria</taxon>
        <taxon>Bacillati</taxon>
        <taxon>Actinomycetota</taxon>
        <taxon>Actinomycetes</taxon>
        <taxon>Kitasatosporales</taxon>
        <taxon>Streptomycetaceae</taxon>
        <taxon>Streptomyces</taxon>
    </lineage>
</organism>
<feature type="domain" description="HTH luxR-type" evidence="4">
    <location>
        <begin position="88"/>
        <end position="153"/>
    </location>
</feature>
<gene>
    <name evidence="5" type="ORF">GCM10010387_13540</name>
</gene>
<dbReference type="EMBL" id="BMWG01000002">
    <property type="protein sequence ID" value="GGZ21702.1"/>
    <property type="molecule type" value="Genomic_DNA"/>
</dbReference>
<dbReference type="Pfam" id="PF00196">
    <property type="entry name" value="GerE"/>
    <property type="match status" value="1"/>
</dbReference>
<evidence type="ECO:0000256" key="3">
    <source>
        <dbReference type="SAM" id="MobiDB-lite"/>
    </source>
</evidence>
<proteinExistence type="inferred from homology"/>
<dbReference type="Gene3D" id="1.10.10.10">
    <property type="entry name" value="Winged helix-like DNA-binding domain superfamily/Winged helix DNA-binding domain"/>
    <property type="match status" value="1"/>
</dbReference>
<dbReference type="InterPro" id="IPR051010">
    <property type="entry name" value="BCAA_transport"/>
</dbReference>
<dbReference type="PANTHER" id="PTHR30483">
    <property type="entry name" value="LEUCINE-SPECIFIC-BINDING PROTEIN"/>
    <property type="match status" value="1"/>
</dbReference>
<evidence type="ECO:0000256" key="2">
    <source>
        <dbReference type="ARBA" id="ARBA00022729"/>
    </source>
</evidence>
<evidence type="ECO:0000313" key="5">
    <source>
        <dbReference type="EMBL" id="GGZ21702.1"/>
    </source>
</evidence>
<accession>A0A918UN38</accession>
<dbReference type="InterPro" id="IPR028081">
    <property type="entry name" value="Leu-bd"/>
</dbReference>
<dbReference type="CDD" id="cd06170">
    <property type="entry name" value="LuxR_C_like"/>
    <property type="match status" value="1"/>
</dbReference>
<dbReference type="InterPro" id="IPR000792">
    <property type="entry name" value="Tscrpt_reg_LuxR_C"/>
</dbReference>
<dbReference type="InterPro" id="IPR036388">
    <property type="entry name" value="WH-like_DNA-bd_sf"/>
</dbReference>
<dbReference type="Pfam" id="PF13458">
    <property type="entry name" value="Peripla_BP_6"/>
    <property type="match status" value="1"/>
</dbReference>
<dbReference type="Gene3D" id="3.40.50.2300">
    <property type="match status" value="2"/>
</dbReference>
<dbReference type="InterPro" id="IPR028082">
    <property type="entry name" value="Peripla_BP_I"/>
</dbReference>
<evidence type="ECO:0000259" key="4">
    <source>
        <dbReference type="PROSITE" id="PS50043"/>
    </source>
</evidence>
<dbReference type="PANTHER" id="PTHR30483:SF6">
    <property type="entry name" value="PERIPLASMIC BINDING PROTEIN OF ABC TRANSPORTER FOR NATURAL AMINO ACIDS"/>
    <property type="match status" value="1"/>
</dbReference>
<dbReference type="AlphaFoldDB" id="A0A918UN38"/>
<protein>
    <recommendedName>
        <fullName evidence="4">HTH luxR-type domain-containing protein</fullName>
    </recommendedName>
</protein>
<evidence type="ECO:0000256" key="1">
    <source>
        <dbReference type="ARBA" id="ARBA00010062"/>
    </source>
</evidence>
<dbReference type="InterPro" id="IPR016032">
    <property type="entry name" value="Sig_transdc_resp-reg_C-effctor"/>
</dbReference>
<keyword evidence="2" id="KW-0732">Signal</keyword>
<reference evidence="5" key="1">
    <citation type="journal article" date="2014" name="Int. J. Syst. Evol. Microbiol.">
        <title>Complete genome sequence of Corynebacterium casei LMG S-19264T (=DSM 44701T), isolated from a smear-ripened cheese.</title>
        <authorList>
            <consortium name="US DOE Joint Genome Institute (JGI-PGF)"/>
            <person name="Walter F."/>
            <person name="Albersmeier A."/>
            <person name="Kalinowski J."/>
            <person name="Ruckert C."/>
        </authorList>
    </citation>
    <scope>NUCLEOTIDE SEQUENCE</scope>
    <source>
        <strain evidence="5">JCM 4988</strain>
    </source>
</reference>
<feature type="region of interest" description="Disordered" evidence="3">
    <location>
        <begin position="1"/>
        <end position="24"/>
    </location>
</feature>
<dbReference type="SMART" id="SM00421">
    <property type="entry name" value="HTH_LUXR"/>
    <property type="match status" value="1"/>
</dbReference>
<keyword evidence="6" id="KW-1185">Reference proteome</keyword>
<dbReference type="PROSITE" id="PS50043">
    <property type="entry name" value="HTH_LUXR_2"/>
    <property type="match status" value="1"/>
</dbReference>
<feature type="compositionally biased region" description="Low complexity" evidence="3">
    <location>
        <begin position="11"/>
        <end position="20"/>
    </location>
</feature>
<dbReference type="SUPFAM" id="SSF46894">
    <property type="entry name" value="C-terminal effector domain of the bipartite response regulators"/>
    <property type="match status" value="1"/>
</dbReference>
<sequence>MRSPKPQAERTPGTPGTPGTWDVTLTPADGNAPTEGISAPLLRRIAGFHASGMSAARFLWCEDGDWSWCALGPSERDRQTITVTLEPLDGPPAGLTSREIDIISLVAMGLANREISSRLGTSVRTVTTQVERLLKKLDQDSRAGLSALAVDRDLIRLPIPGGVEQRSGIRVLDVERHATTATTTDAVATATTAKPRKAPRDTVRIGTIAVAGAFAADGRETAQGAALAVRDVNTLTADGGRPLEHVLVEVDPLDETSVREGLAALVAADVDAITSSYASALSSGIFDFAAGFGRPFLHTNTWTRSVDAVREDPRRLGHVFSTCPSETAYQSALLAYLRGSRTTGPADRAPRIAVIELDGYGCAVTDETFESRAREIGWTVVSTHRVGLAVDHVDELIAGVLADCPEVVVVSHLVVETAAALQNAITAHSPDQLTYHIYTPSVPGFARRIEHPAARVIWSTVTGRPDDPLGRRFTESYARAFGSAPGRSQASAAYDQIRMVHAAFSVTGSLRPGAVGGYLRDSAYRGVNGTYLFAEPGQSVRGYPYDTADASLSQPTLTYRLSDAGQEILTIA</sequence>
<reference evidence="5" key="2">
    <citation type="submission" date="2020-09" db="EMBL/GenBank/DDBJ databases">
        <authorList>
            <person name="Sun Q."/>
            <person name="Ohkuma M."/>
        </authorList>
    </citation>
    <scope>NUCLEOTIDE SEQUENCE</scope>
    <source>
        <strain evidence="5">JCM 4988</strain>
    </source>
</reference>
<dbReference type="SUPFAM" id="SSF53822">
    <property type="entry name" value="Periplasmic binding protein-like I"/>
    <property type="match status" value="1"/>
</dbReference>
<comment type="similarity">
    <text evidence="1">Belongs to the leucine-binding protein family.</text>
</comment>
<dbReference type="Proteomes" id="UP000630936">
    <property type="component" value="Unassembled WGS sequence"/>
</dbReference>
<dbReference type="PRINTS" id="PR00038">
    <property type="entry name" value="HTHLUXR"/>
</dbReference>